<sequence length="313" mass="34157">MKPSKALLPLLAILLASCASNGESLSDSSSSVDDGPGYYKAEAVNENIDLHDVYTSQSTPNLPSVGTYNVLVLPIELNGYPFSEEDLQTIDIALTGEASETNYWETLPSFYEQSSFGNLHIEAEIASVTHIDYTPAELFRNFGGAGSDYCLKQGVRNYIGENGKGSTKKFDANEDGMIDATIMIYSCPDADSSEIGHIDPYADLFWAYTVYDVDGLTSADADSPVGFYYFWSSLDSFLGARQGQIDCHTVIHEFGHILGADDYYDADYQENGWDFPAGGSIMMDNNVGDHDIATKLLYGWVKPYVVAGDATIT</sequence>
<organism evidence="2 3">
    <name type="scientific">Candidatus Alloenteromonas pullistercoris</name>
    <dbReference type="NCBI Taxonomy" id="2840785"/>
    <lineage>
        <taxon>Bacteria</taxon>
        <taxon>Bacillati</taxon>
        <taxon>Bacillota</taxon>
        <taxon>Bacillota incertae sedis</taxon>
        <taxon>Candidatus Alloenteromonas</taxon>
    </lineage>
</organism>
<comment type="caution">
    <text evidence="2">The sequence shown here is derived from an EMBL/GenBank/DDBJ whole genome shotgun (WGS) entry which is preliminary data.</text>
</comment>
<dbReference type="PANTHER" id="PTHR41775:SF1">
    <property type="entry name" value="PEPTIDASE M6-LIKE DOMAIN-CONTAINING PROTEIN"/>
    <property type="match status" value="1"/>
</dbReference>
<feature type="chain" id="PRO_5039129796" description="Peptidase M6-like domain-containing protein" evidence="1">
    <location>
        <begin position="22"/>
        <end position="313"/>
    </location>
</feature>
<protein>
    <recommendedName>
        <fullName evidence="4">Peptidase M6-like domain-containing protein</fullName>
    </recommendedName>
</protein>
<dbReference type="EMBL" id="JADINA010000003">
    <property type="protein sequence ID" value="MBO8425765.1"/>
    <property type="molecule type" value="Genomic_DNA"/>
</dbReference>
<keyword evidence="1" id="KW-0732">Signal</keyword>
<dbReference type="SUPFAM" id="SSF55486">
    <property type="entry name" value="Metalloproteases ('zincins'), catalytic domain"/>
    <property type="match status" value="1"/>
</dbReference>
<evidence type="ECO:0008006" key="4">
    <source>
        <dbReference type="Google" id="ProtNLM"/>
    </source>
</evidence>
<evidence type="ECO:0000256" key="1">
    <source>
        <dbReference type="SAM" id="SignalP"/>
    </source>
</evidence>
<feature type="signal peptide" evidence="1">
    <location>
        <begin position="1"/>
        <end position="21"/>
    </location>
</feature>
<evidence type="ECO:0000313" key="3">
    <source>
        <dbReference type="Proteomes" id="UP000823634"/>
    </source>
</evidence>
<dbReference type="PROSITE" id="PS51257">
    <property type="entry name" value="PROKAR_LIPOPROTEIN"/>
    <property type="match status" value="1"/>
</dbReference>
<reference evidence="2" key="2">
    <citation type="journal article" date="2021" name="PeerJ">
        <title>Extensive microbial diversity within the chicken gut microbiome revealed by metagenomics and culture.</title>
        <authorList>
            <person name="Gilroy R."/>
            <person name="Ravi A."/>
            <person name="Getino M."/>
            <person name="Pursley I."/>
            <person name="Horton D.L."/>
            <person name="Alikhan N.F."/>
            <person name="Baker D."/>
            <person name="Gharbi K."/>
            <person name="Hall N."/>
            <person name="Watson M."/>
            <person name="Adriaenssens E.M."/>
            <person name="Foster-Nyarko E."/>
            <person name="Jarju S."/>
            <person name="Secka A."/>
            <person name="Antonio M."/>
            <person name="Oren A."/>
            <person name="Chaudhuri R.R."/>
            <person name="La Ragione R."/>
            <person name="Hildebrand F."/>
            <person name="Pallen M.J."/>
        </authorList>
    </citation>
    <scope>NUCLEOTIDE SEQUENCE</scope>
    <source>
        <strain evidence="2">17113</strain>
    </source>
</reference>
<feature type="non-terminal residue" evidence="2">
    <location>
        <position position="313"/>
    </location>
</feature>
<proteinExistence type="predicted"/>
<dbReference type="AlphaFoldDB" id="A0A9D9GSN6"/>
<dbReference type="PANTHER" id="PTHR41775">
    <property type="entry name" value="SECRETED PROTEIN-RELATED"/>
    <property type="match status" value="1"/>
</dbReference>
<gene>
    <name evidence="2" type="ORF">IAC61_00405</name>
</gene>
<accession>A0A9D9GSN6</accession>
<dbReference type="Proteomes" id="UP000823634">
    <property type="component" value="Unassembled WGS sequence"/>
</dbReference>
<evidence type="ECO:0000313" key="2">
    <source>
        <dbReference type="EMBL" id="MBO8425765.1"/>
    </source>
</evidence>
<reference evidence="2" key="1">
    <citation type="submission" date="2020-10" db="EMBL/GenBank/DDBJ databases">
        <authorList>
            <person name="Gilroy R."/>
        </authorList>
    </citation>
    <scope>NUCLEOTIDE SEQUENCE</scope>
    <source>
        <strain evidence="2">17113</strain>
    </source>
</reference>
<name>A0A9D9GSN6_9FIRM</name>